<dbReference type="HOGENOM" id="CLU_886250_0_0_1"/>
<feature type="compositionally biased region" description="Basic residues" evidence="1">
    <location>
        <begin position="100"/>
        <end position="110"/>
    </location>
</feature>
<feature type="compositionally biased region" description="Polar residues" evidence="1">
    <location>
        <begin position="64"/>
        <end position="81"/>
    </location>
</feature>
<dbReference type="VEuPathDB" id="FungiDB:ZTRI_1.681"/>
<dbReference type="RefSeq" id="XP_003856147.1">
    <property type="nucleotide sequence ID" value="XM_003856099.1"/>
</dbReference>
<feature type="region of interest" description="Disordered" evidence="1">
    <location>
        <begin position="288"/>
        <end position="314"/>
    </location>
</feature>
<gene>
    <name evidence="2" type="ORF">MYCGRDRAFT_89152</name>
</gene>
<dbReference type="Proteomes" id="UP000008062">
    <property type="component" value="Chromosome 1"/>
</dbReference>
<dbReference type="GeneID" id="13403075"/>
<dbReference type="EMBL" id="CM001196">
    <property type="protein sequence ID" value="EGP91123.1"/>
    <property type="molecule type" value="Genomic_DNA"/>
</dbReference>
<feature type="region of interest" description="Disordered" evidence="1">
    <location>
        <begin position="1"/>
        <end position="145"/>
    </location>
</feature>
<dbReference type="eggNOG" id="ENOG502R152">
    <property type="taxonomic scope" value="Eukaryota"/>
</dbReference>
<organism evidence="2 3">
    <name type="scientific">Zymoseptoria tritici (strain CBS 115943 / IPO323)</name>
    <name type="common">Speckled leaf blotch fungus</name>
    <name type="synonym">Septoria tritici</name>
    <dbReference type="NCBI Taxonomy" id="336722"/>
    <lineage>
        <taxon>Eukaryota</taxon>
        <taxon>Fungi</taxon>
        <taxon>Dikarya</taxon>
        <taxon>Ascomycota</taxon>
        <taxon>Pezizomycotina</taxon>
        <taxon>Dothideomycetes</taxon>
        <taxon>Dothideomycetidae</taxon>
        <taxon>Mycosphaerellales</taxon>
        <taxon>Mycosphaerellaceae</taxon>
        <taxon>Zymoseptoria</taxon>
    </lineage>
</organism>
<feature type="compositionally biased region" description="Low complexity" evidence="1">
    <location>
        <begin position="10"/>
        <end position="25"/>
    </location>
</feature>
<reference evidence="2 3" key="1">
    <citation type="journal article" date="2011" name="PLoS Genet.">
        <title>Finished genome of the fungal wheat pathogen Mycosphaerella graminicola reveals dispensome structure, chromosome plasticity, and stealth pathogenesis.</title>
        <authorList>
            <person name="Goodwin S.B."/>
            <person name="Ben M'barek S."/>
            <person name="Dhillon B."/>
            <person name="Wittenberg A.H.J."/>
            <person name="Crane C.F."/>
            <person name="Hane J.K."/>
            <person name="Foster A.J."/>
            <person name="Van der Lee T.A.J."/>
            <person name="Grimwood J."/>
            <person name="Aerts A."/>
            <person name="Antoniw J."/>
            <person name="Bailey A."/>
            <person name="Bluhm B."/>
            <person name="Bowler J."/>
            <person name="Bristow J."/>
            <person name="van der Burgt A."/>
            <person name="Canto-Canche B."/>
            <person name="Churchill A.C.L."/>
            <person name="Conde-Ferraez L."/>
            <person name="Cools H.J."/>
            <person name="Coutinho P.M."/>
            <person name="Csukai M."/>
            <person name="Dehal P."/>
            <person name="De Wit P."/>
            <person name="Donzelli B."/>
            <person name="van de Geest H.C."/>
            <person name="van Ham R.C.H.J."/>
            <person name="Hammond-Kosack K.E."/>
            <person name="Henrissat B."/>
            <person name="Kilian A."/>
            <person name="Kobayashi A.K."/>
            <person name="Koopmann E."/>
            <person name="Kourmpetis Y."/>
            <person name="Kuzniar A."/>
            <person name="Lindquist E."/>
            <person name="Lombard V."/>
            <person name="Maliepaard C."/>
            <person name="Martins N."/>
            <person name="Mehrabi R."/>
            <person name="Nap J.P.H."/>
            <person name="Ponomarenko A."/>
            <person name="Rudd J.J."/>
            <person name="Salamov A."/>
            <person name="Schmutz J."/>
            <person name="Schouten H.J."/>
            <person name="Shapiro H."/>
            <person name="Stergiopoulos I."/>
            <person name="Torriani S.F.F."/>
            <person name="Tu H."/>
            <person name="de Vries R.P."/>
            <person name="Waalwijk C."/>
            <person name="Ware S.B."/>
            <person name="Wiebenga A."/>
            <person name="Zwiers L.-H."/>
            <person name="Oliver R.P."/>
            <person name="Grigoriev I.V."/>
            <person name="Kema G.H.J."/>
        </authorList>
    </citation>
    <scope>NUCLEOTIDE SEQUENCE [LARGE SCALE GENOMIC DNA]</scope>
    <source>
        <strain evidence="3">CBS 115943 / IPO323</strain>
    </source>
</reference>
<evidence type="ECO:0000313" key="2">
    <source>
        <dbReference type="EMBL" id="EGP91123.1"/>
    </source>
</evidence>
<feature type="compositionally biased region" description="Basic and acidic residues" evidence="1">
    <location>
        <begin position="295"/>
        <end position="307"/>
    </location>
</feature>
<dbReference type="InParanoid" id="F9WZ37"/>
<keyword evidence="3" id="KW-1185">Reference proteome</keyword>
<name>F9WZ37_ZYMTI</name>
<accession>F9WZ37</accession>
<sequence>MATPQNEAISGTSSTASPASATSTAEPVSNSETADKSPPSSPPPRKKQRSESLPSSVALPVKQLESTSTVPNESNEKNSLASGPEAREPGPQISNSSGMKPKKPAPKKSTTKSAIKKTAPSRSSRKSPKARVPSGPPPPPKPKRINKVVKAKVKAVGDFLDNTPVDQSVLRRSHENADHVVVTELAAIAALKTMVADYGISNPSWTSLVDIKDIVVDAFVEPLGQNPVVKFTTLDLSRTSAFEEAIHQKIAGWELDGINLLEAELEMNARQLERVAAETLFRNMMADESEVNEDAGERDVRVEDSLGRRGFGSA</sequence>
<proteinExistence type="predicted"/>
<evidence type="ECO:0000313" key="3">
    <source>
        <dbReference type="Proteomes" id="UP000008062"/>
    </source>
</evidence>
<protein>
    <submittedName>
        <fullName evidence="2">Uncharacterized protein</fullName>
    </submittedName>
</protein>
<dbReference type="OrthoDB" id="3650273at2759"/>
<dbReference type="AlphaFoldDB" id="F9WZ37"/>
<feature type="compositionally biased region" description="Low complexity" evidence="1">
    <location>
        <begin position="111"/>
        <end position="122"/>
    </location>
</feature>
<dbReference type="KEGG" id="ztr:MYCGRDRAFT_89152"/>
<evidence type="ECO:0000256" key="1">
    <source>
        <dbReference type="SAM" id="MobiDB-lite"/>
    </source>
</evidence>